<sequence length="54" mass="5530">MGDVNKKYVKITAAAFALWYVITSPEGAAALVNNTLGGLGGAAESMSRFVSAIP</sequence>
<comment type="caution">
    <text evidence="1">The sequence shown here is derived from an EMBL/GenBank/DDBJ whole genome shotgun (WGS) entry which is preliminary data.</text>
</comment>
<organism evidence="1 2">
    <name type="scientific">Actinomadura adrarensis</name>
    <dbReference type="NCBI Taxonomy" id="1819600"/>
    <lineage>
        <taxon>Bacteria</taxon>
        <taxon>Bacillati</taxon>
        <taxon>Actinomycetota</taxon>
        <taxon>Actinomycetes</taxon>
        <taxon>Streptosporangiales</taxon>
        <taxon>Thermomonosporaceae</taxon>
        <taxon>Actinomadura</taxon>
    </lineage>
</organism>
<accession>A0ABW3CJK4</accession>
<evidence type="ECO:0000313" key="1">
    <source>
        <dbReference type="EMBL" id="MFD0854735.1"/>
    </source>
</evidence>
<proteinExistence type="predicted"/>
<name>A0ABW3CJK4_9ACTN</name>
<keyword evidence="2" id="KW-1185">Reference proteome</keyword>
<evidence type="ECO:0000313" key="2">
    <source>
        <dbReference type="Proteomes" id="UP001597083"/>
    </source>
</evidence>
<dbReference type="EMBL" id="JBHTIR010003142">
    <property type="protein sequence ID" value="MFD0854735.1"/>
    <property type="molecule type" value="Genomic_DNA"/>
</dbReference>
<reference evidence="2" key="1">
    <citation type="journal article" date="2019" name="Int. J. Syst. Evol. Microbiol.">
        <title>The Global Catalogue of Microorganisms (GCM) 10K type strain sequencing project: providing services to taxonomists for standard genome sequencing and annotation.</title>
        <authorList>
            <consortium name="The Broad Institute Genomics Platform"/>
            <consortium name="The Broad Institute Genome Sequencing Center for Infectious Disease"/>
            <person name="Wu L."/>
            <person name="Ma J."/>
        </authorList>
    </citation>
    <scope>NUCLEOTIDE SEQUENCE [LARGE SCALE GENOMIC DNA]</scope>
    <source>
        <strain evidence="2">JCM 31696</strain>
    </source>
</reference>
<gene>
    <name evidence="1" type="ORF">ACFQ07_21025</name>
</gene>
<dbReference type="Proteomes" id="UP001597083">
    <property type="component" value="Unassembled WGS sequence"/>
</dbReference>
<protein>
    <submittedName>
        <fullName evidence="1">Uncharacterized protein</fullName>
    </submittedName>
</protein>